<dbReference type="PANTHER" id="PTHR45763:SF46">
    <property type="entry name" value="AB HYDROLASE-1 DOMAIN-CONTAINING PROTEIN"/>
    <property type="match status" value="1"/>
</dbReference>
<dbReference type="InterPro" id="IPR000073">
    <property type="entry name" value="AB_hydrolase_1"/>
</dbReference>
<dbReference type="Proteomes" id="UP000193781">
    <property type="component" value="Unassembled WGS sequence"/>
</dbReference>
<accession>A0A0F5NBE3</accession>
<dbReference type="PANTHER" id="PTHR45763">
    <property type="entry name" value="HYDROLASE, ALPHA/BETA FOLD FAMILY PROTEIN, EXPRESSED-RELATED"/>
    <property type="match status" value="1"/>
</dbReference>
<gene>
    <name evidence="2" type="ORF">AWC17_17760</name>
</gene>
<dbReference type="Pfam" id="PF00561">
    <property type="entry name" value="Abhydrolase_1"/>
    <property type="match status" value="1"/>
</dbReference>
<sequence>MNSLPPREWMHLADGRALAYTQWGDPNGAPVFEFRGLPSSRMGDAVDLDVITAAGVRRITVDRPGVGFSDPQAGRALLDWPDDVRVLADHLGLERFPVLGTSGGGPFAAACGYALPDRVARAALVSTVGPPDRRGAFDGMNRGEAGTMILARRAPVLARWLVGAAVLAERRRPGTVYRGLVKALPEVDRRVAAQPAVRESLTDSFALAFRQGARGQVRDWAIIATPWGFDPADIRVPVHLYHGVLDDRAPYHHARDLAERLPDCGITGYPDEGHMLVFCHAEEILIATADKPG</sequence>
<dbReference type="GO" id="GO:0003824">
    <property type="term" value="F:catalytic activity"/>
    <property type="evidence" value="ECO:0007669"/>
    <property type="project" value="UniProtKB-ARBA"/>
</dbReference>
<dbReference type="RefSeq" id="WP_046184210.1">
    <property type="nucleotide sequence ID" value="NZ_JACKSS010000104.1"/>
</dbReference>
<feature type="domain" description="AB hydrolase-1" evidence="1">
    <location>
        <begin position="55"/>
        <end position="277"/>
    </location>
</feature>
<reference evidence="2 3" key="1">
    <citation type="submission" date="2016-01" db="EMBL/GenBank/DDBJ databases">
        <title>The new phylogeny of the genus Mycobacterium.</title>
        <authorList>
            <person name="Tarcisio F."/>
            <person name="Conor M."/>
            <person name="Antonella G."/>
            <person name="Elisabetta G."/>
            <person name="Giulia F.S."/>
            <person name="Sara T."/>
            <person name="Anna F."/>
            <person name="Clotilde B."/>
            <person name="Roberto B."/>
            <person name="Veronica D.S."/>
            <person name="Fabio R."/>
            <person name="Monica P."/>
            <person name="Olivier J."/>
            <person name="Enrico T."/>
            <person name="Nicola S."/>
        </authorList>
    </citation>
    <scope>NUCLEOTIDE SEQUENCE [LARGE SCALE GENOMIC DNA]</scope>
    <source>
        <strain evidence="2 3">DSM 44803</strain>
    </source>
</reference>
<evidence type="ECO:0000313" key="2">
    <source>
        <dbReference type="EMBL" id="ORW15281.1"/>
    </source>
</evidence>
<protein>
    <recommendedName>
        <fullName evidence="1">AB hydrolase-1 domain-containing protein</fullName>
    </recommendedName>
</protein>
<keyword evidence="3" id="KW-1185">Reference proteome</keyword>
<dbReference type="EMBL" id="LQPH01000173">
    <property type="protein sequence ID" value="ORW15281.1"/>
    <property type="molecule type" value="Genomic_DNA"/>
</dbReference>
<dbReference type="STRING" id="244292.ABW17_14965"/>
<evidence type="ECO:0000313" key="3">
    <source>
        <dbReference type="Proteomes" id="UP000193781"/>
    </source>
</evidence>
<dbReference type="InterPro" id="IPR029058">
    <property type="entry name" value="AB_hydrolase_fold"/>
</dbReference>
<comment type="caution">
    <text evidence="2">The sequence shown here is derived from an EMBL/GenBank/DDBJ whole genome shotgun (WGS) entry which is preliminary data.</text>
</comment>
<dbReference type="Gene3D" id="3.40.50.1820">
    <property type="entry name" value="alpha/beta hydrolase"/>
    <property type="match status" value="1"/>
</dbReference>
<evidence type="ECO:0000259" key="1">
    <source>
        <dbReference type="Pfam" id="PF00561"/>
    </source>
</evidence>
<proteinExistence type="predicted"/>
<name>A0A0F5NBE3_9MYCO</name>
<dbReference type="AlphaFoldDB" id="A0A0F5NBE3"/>
<organism evidence="2 3">
    <name type="scientific">Mycobacterium nebraskense</name>
    <dbReference type="NCBI Taxonomy" id="244292"/>
    <lineage>
        <taxon>Bacteria</taxon>
        <taxon>Bacillati</taxon>
        <taxon>Actinomycetota</taxon>
        <taxon>Actinomycetes</taxon>
        <taxon>Mycobacteriales</taxon>
        <taxon>Mycobacteriaceae</taxon>
        <taxon>Mycobacterium</taxon>
    </lineage>
</organism>
<dbReference type="SUPFAM" id="SSF53474">
    <property type="entry name" value="alpha/beta-Hydrolases"/>
    <property type="match status" value="1"/>
</dbReference>